<feature type="region of interest" description="Disordered" evidence="1">
    <location>
        <begin position="1"/>
        <end position="22"/>
    </location>
</feature>
<accession>A0A1G9WD37</accession>
<dbReference type="RefSeq" id="WP_093207802.1">
    <property type="nucleotide sequence ID" value="NZ_FNGS01000009.1"/>
</dbReference>
<sequence length="92" mass="10858">MAKKSPKKPAQPEKPRVHKDLDGLEITINNFGELNMSLPIDKINEFLNRTVDDKKLRHRDDLEELPGRKKDDFDEEEDDFDLPDDLKRELEE</sequence>
<dbReference type="AlphaFoldDB" id="A0A1G9WD37"/>
<feature type="region of interest" description="Disordered" evidence="1">
    <location>
        <begin position="55"/>
        <end position="92"/>
    </location>
</feature>
<protein>
    <submittedName>
        <fullName evidence="2">Uncharacterized protein</fullName>
    </submittedName>
</protein>
<feature type="compositionally biased region" description="Basic and acidic residues" evidence="1">
    <location>
        <begin position="10"/>
        <end position="22"/>
    </location>
</feature>
<feature type="compositionally biased region" description="Basic and acidic residues" evidence="1">
    <location>
        <begin position="55"/>
        <end position="72"/>
    </location>
</feature>
<evidence type="ECO:0000313" key="2">
    <source>
        <dbReference type="EMBL" id="SDM82419.1"/>
    </source>
</evidence>
<dbReference type="EMBL" id="FNGS01000009">
    <property type="protein sequence ID" value="SDM82419.1"/>
    <property type="molecule type" value="Genomic_DNA"/>
</dbReference>
<proteinExistence type="predicted"/>
<gene>
    <name evidence="2" type="ORF">SAMN04488090_4340</name>
</gene>
<organism evidence="2 3">
    <name type="scientific">Siphonobacter aquaeclarae</name>
    <dbReference type="NCBI Taxonomy" id="563176"/>
    <lineage>
        <taxon>Bacteria</taxon>
        <taxon>Pseudomonadati</taxon>
        <taxon>Bacteroidota</taxon>
        <taxon>Cytophagia</taxon>
        <taxon>Cytophagales</taxon>
        <taxon>Cytophagaceae</taxon>
        <taxon>Siphonobacter</taxon>
    </lineage>
</organism>
<evidence type="ECO:0000313" key="3">
    <source>
        <dbReference type="Proteomes" id="UP000198901"/>
    </source>
</evidence>
<feature type="compositionally biased region" description="Acidic residues" evidence="1">
    <location>
        <begin position="73"/>
        <end position="83"/>
    </location>
</feature>
<dbReference type="STRING" id="563176.SAMN04488090_4340"/>
<dbReference type="OrthoDB" id="982933at2"/>
<dbReference type="Proteomes" id="UP000198901">
    <property type="component" value="Unassembled WGS sequence"/>
</dbReference>
<name>A0A1G9WD37_9BACT</name>
<evidence type="ECO:0000256" key="1">
    <source>
        <dbReference type="SAM" id="MobiDB-lite"/>
    </source>
</evidence>
<keyword evidence="3" id="KW-1185">Reference proteome</keyword>
<reference evidence="2 3" key="1">
    <citation type="submission" date="2016-10" db="EMBL/GenBank/DDBJ databases">
        <authorList>
            <person name="de Groot N.N."/>
        </authorList>
    </citation>
    <scope>NUCLEOTIDE SEQUENCE [LARGE SCALE GENOMIC DNA]</scope>
    <source>
        <strain evidence="2 3">DSM 21668</strain>
    </source>
</reference>